<evidence type="ECO:0000256" key="1">
    <source>
        <dbReference type="ARBA" id="ARBA00006432"/>
    </source>
</evidence>
<name>A0A7R8VG48_TIMDO</name>
<evidence type="ECO:0000313" key="10">
    <source>
        <dbReference type="EMBL" id="CAD7197877.1"/>
    </source>
</evidence>
<dbReference type="GO" id="GO:0031956">
    <property type="term" value="F:medium-chain fatty acid-CoA ligase activity"/>
    <property type="evidence" value="ECO:0007669"/>
    <property type="project" value="UniProtKB-EC"/>
</dbReference>
<dbReference type="SUPFAM" id="SSF56801">
    <property type="entry name" value="Acetyl-CoA synthetase-like"/>
    <property type="match status" value="2"/>
</dbReference>
<feature type="domain" description="AMP-dependent synthetase/ligase" evidence="8">
    <location>
        <begin position="776"/>
        <end position="985"/>
    </location>
</feature>
<dbReference type="PANTHER" id="PTHR43201">
    <property type="entry name" value="ACYL-COA SYNTHETASE"/>
    <property type="match status" value="1"/>
</dbReference>
<comment type="function">
    <text evidence="3">Acyl-CoA synthases catalyze the initial reaction in fatty acid metabolism, by forming a thioester with CoA. Has some preference toward medium-chain substrates. Plays a role in adipocyte differentiation.</text>
</comment>
<dbReference type="InterPro" id="IPR000873">
    <property type="entry name" value="AMP-dep_synth/lig_dom"/>
</dbReference>
<evidence type="ECO:0000259" key="8">
    <source>
        <dbReference type="Pfam" id="PF00501"/>
    </source>
</evidence>
<comment type="catalytic activity">
    <reaction evidence="7">
        <text>a medium-chain fatty acid + ATP + CoA = a medium-chain fatty acyl-CoA + AMP + diphosphate</text>
        <dbReference type="Rhea" id="RHEA:48340"/>
        <dbReference type="ChEBI" id="CHEBI:30616"/>
        <dbReference type="ChEBI" id="CHEBI:33019"/>
        <dbReference type="ChEBI" id="CHEBI:57287"/>
        <dbReference type="ChEBI" id="CHEBI:59558"/>
        <dbReference type="ChEBI" id="CHEBI:90546"/>
        <dbReference type="ChEBI" id="CHEBI:456215"/>
        <dbReference type="EC" id="6.2.1.2"/>
    </reaction>
</comment>
<protein>
    <recommendedName>
        <fullName evidence="5">Medium-chain acyl-CoA ligase ACSF2, mitochondrial</fullName>
        <ecNumber evidence="4">6.2.1.2</ecNumber>
    </recommendedName>
</protein>
<dbReference type="FunFam" id="3.40.50.12780:FF:000003">
    <property type="entry name" value="Long-chain-fatty-acid--CoA ligase FadD"/>
    <property type="match status" value="1"/>
</dbReference>
<accession>A0A7R8VG48</accession>
<evidence type="ECO:0000256" key="3">
    <source>
        <dbReference type="ARBA" id="ARBA00037247"/>
    </source>
</evidence>
<dbReference type="AlphaFoldDB" id="A0A7R8VG48"/>
<organism evidence="10">
    <name type="scientific">Timema douglasi</name>
    <name type="common">Walking stick</name>
    <dbReference type="NCBI Taxonomy" id="61478"/>
    <lineage>
        <taxon>Eukaryota</taxon>
        <taxon>Metazoa</taxon>
        <taxon>Ecdysozoa</taxon>
        <taxon>Arthropoda</taxon>
        <taxon>Hexapoda</taxon>
        <taxon>Insecta</taxon>
        <taxon>Pterygota</taxon>
        <taxon>Neoptera</taxon>
        <taxon>Polyneoptera</taxon>
        <taxon>Phasmatodea</taxon>
        <taxon>Timematodea</taxon>
        <taxon>Timematoidea</taxon>
        <taxon>Timematidae</taxon>
        <taxon>Timema</taxon>
    </lineage>
</organism>
<dbReference type="PANTHER" id="PTHR43201:SF5">
    <property type="entry name" value="MEDIUM-CHAIN ACYL-COA LIGASE ACSF2, MITOCHONDRIAL"/>
    <property type="match status" value="1"/>
</dbReference>
<dbReference type="InterPro" id="IPR042099">
    <property type="entry name" value="ANL_N_sf"/>
</dbReference>
<evidence type="ECO:0000256" key="5">
    <source>
        <dbReference type="ARBA" id="ARBA00039638"/>
    </source>
</evidence>
<reference evidence="10" key="1">
    <citation type="submission" date="2020-11" db="EMBL/GenBank/DDBJ databases">
        <authorList>
            <person name="Tran Van P."/>
        </authorList>
    </citation>
    <scope>NUCLEOTIDE SEQUENCE</scope>
</reference>
<dbReference type="InterPro" id="IPR025110">
    <property type="entry name" value="AMP-bd_C"/>
</dbReference>
<evidence type="ECO:0000256" key="6">
    <source>
        <dbReference type="ARBA" id="ARBA00047319"/>
    </source>
</evidence>
<comment type="similarity">
    <text evidence="1">Belongs to the ATP-dependent AMP-binding enzyme family.</text>
</comment>
<dbReference type="Gene3D" id="3.40.50.12780">
    <property type="entry name" value="N-terminal domain of ligase-like"/>
    <property type="match status" value="2"/>
</dbReference>
<dbReference type="InterPro" id="IPR045851">
    <property type="entry name" value="AMP-bd_C_sf"/>
</dbReference>
<evidence type="ECO:0000256" key="7">
    <source>
        <dbReference type="ARBA" id="ARBA00048277"/>
    </source>
</evidence>
<dbReference type="Pfam" id="PF13193">
    <property type="entry name" value="AMP-binding_C"/>
    <property type="match status" value="1"/>
</dbReference>
<dbReference type="GO" id="GO:0006631">
    <property type="term" value="P:fatty acid metabolic process"/>
    <property type="evidence" value="ECO:0007669"/>
    <property type="project" value="TreeGrafter"/>
</dbReference>
<evidence type="ECO:0000256" key="4">
    <source>
        <dbReference type="ARBA" id="ARBA00039009"/>
    </source>
</evidence>
<dbReference type="EMBL" id="OA565880">
    <property type="protein sequence ID" value="CAD7197877.1"/>
    <property type="molecule type" value="Genomic_DNA"/>
</dbReference>
<evidence type="ECO:0000259" key="9">
    <source>
        <dbReference type="Pfam" id="PF13193"/>
    </source>
</evidence>
<dbReference type="FunFam" id="3.30.300.30:FF:000008">
    <property type="entry name" value="2,3-dihydroxybenzoate-AMP ligase"/>
    <property type="match status" value="1"/>
</dbReference>
<feature type="domain" description="AMP-dependent synthetase/ligase" evidence="8">
    <location>
        <begin position="198"/>
        <end position="586"/>
    </location>
</feature>
<proteinExistence type="inferred from homology"/>
<evidence type="ECO:0000256" key="2">
    <source>
        <dbReference type="ARBA" id="ARBA00022598"/>
    </source>
</evidence>
<feature type="domain" description="AMP-binding enzyme C-terminal" evidence="9">
    <location>
        <begin position="637"/>
        <end position="712"/>
    </location>
</feature>
<keyword evidence="2" id="KW-0436">Ligase</keyword>
<gene>
    <name evidence="10" type="ORF">TDIB3V08_LOCUS4172</name>
</gene>
<dbReference type="PROSITE" id="PS00455">
    <property type="entry name" value="AMP_BINDING"/>
    <property type="match status" value="2"/>
</dbReference>
<dbReference type="Pfam" id="PF00501">
    <property type="entry name" value="AMP-binding"/>
    <property type="match status" value="2"/>
</dbReference>
<dbReference type="InterPro" id="IPR020845">
    <property type="entry name" value="AMP-binding_CS"/>
</dbReference>
<dbReference type="EC" id="6.2.1.2" evidence="4"/>
<sequence length="1163" mass="129727">MDKIISQCCEYKCWGLPQLIVPILLPDPACIPNGYGHGRAESKGKAVRGMIGGTNPGSYMAAPASPPASEMAVVQNFVRAMSDYPDAIARSRLAWCLSRPGGSSAPLALSANDTHRAEDSSISRRWVFAGRKDGPCFPLWDNRSCYPCCQLLFFLRLNWWHCWLMNRLLQDKGYPRPSYLFETGSEPLLPLTIGQLIEWAAEEYADREALVSVYENLRWTFKQAKEKADQLAAGFLAMGLNPGDVIALWGYNSSYFYLTALAAARAGLILAKVDPPNQAPELRHCLNKVGAKLLIAAETDVTQNYYKIIHSLAPELDHCAAGQLLSVQLPELRTVVMTGDLTHPGTYHFDQIIKMATPEGNARVHEIQSSIQPDDGTTIHYTSGTTGSPKGALLSHRNVLNNSYFVCKMMTLNKTHRLCLQMQCCHVASTTAAITGGLHYGFTTVLPSEKFEPRSSIKAIIEERCTAIIGTPAMFVDVVTAVKELGVTISGLEIAMIGGTNIPELLARQITKVLAIKRLCPVYGMTEGLYFFVGVPESSLEETFTTVGKAMQYVEFKAVDKEGKMVPMGSPGELWVRGYIVMLGYWGDEAKTRETITADGWLKTGDQVILQENGHCRIVGRIKEAIIRGSDNIFPKEIEDLFINHPDIVDAQVFGVPDARWGEEICLYIRPRKGSDVTEEHLKAYCKGKVAEFRIPRYIRFLDDFPRNTTGKVDKKILKEQFLQDKEYKELKGSTYLLRTMDYYQRLQGMGYSRPSYWFETGSEPLLPITLGQLIEWAAEEYADKEVLVSVYENVRWTFKEAKEKADKLAAVFLSLGLNPGDVIAVWGFNSSHSYLTSLAAARAGLILAKVDPSYQAPELRHCLNKVGAKLLIAAETYVTQNYYQTIHSLAPELEHCAAGQLRSELLPELRTVVMTGDLIHPSTYNLDDLISMATSEGIARLLEIQKSIQPDDGTAIHYTSGTTGSPKAALLSHRNIINAGYWFASQTGMKKGPTNSQEAAYNQRVPIKGCPYGVTVITVIIVEDNKHHDVYNRKAKLVKPLDVTSIFNTLFPLDVVDAKRVIVVMSFKNNLTPTVQLEKYGGNSAVFNRIEWQELGSYKLVISKFFSDTHFPQKIRMCRDSMVIIREKQDAGLKQVAYLAPSWERLFDVWDLIEVVINTQDM</sequence>
<dbReference type="Gene3D" id="3.30.300.30">
    <property type="match status" value="1"/>
</dbReference>
<comment type="catalytic activity">
    <reaction evidence="6">
        <text>octanoate + ATP + CoA = octanoyl-CoA + AMP + diphosphate</text>
        <dbReference type="Rhea" id="RHEA:33631"/>
        <dbReference type="ChEBI" id="CHEBI:25646"/>
        <dbReference type="ChEBI" id="CHEBI:30616"/>
        <dbReference type="ChEBI" id="CHEBI:33019"/>
        <dbReference type="ChEBI" id="CHEBI:57287"/>
        <dbReference type="ChEBI" id="CHEBI:57386"/>
        <dbReference type="ChEBI" id="CHEBI:456215"/>
    </reaction>
</comment>